<evidence type="ECO:0000256" key="2">
    <source>
        <dbReference type="SAM" id="MobiDB-lite"/>
    </source>
</evidence>
<feature type="coiled-coil region" evidence="1">
    <location>
        <begin position="623"/>
        <end position="657"/>
    </location>
</feature>
<feature type="compositionally biased region" description="Polar residues" evidence="2">
    <location>
        <begin position="238"/>
        <end position="263"/>
    </location>
</feature>
<feature type="compositionally biased region" description="Low complexity" evidence="2">
    <location>
        <begin position="276"/>
        <end position="295"/>
    </location>
</feature>
<feature type="coiled-coil region" evidence="1">
    <location>
        <begin position="327"/>
        <end position="381"/>
    </location>
</feature>
<gene>
    <name evidence="3" type="ORF">PHLGIDRAFT_317118</name>
</gene>
<proteinExistence type="predicted"/>
<feature type="compositionally biased region" description="Basic and acidic residues" evidence="2">
    <location>
        <begin position="61"/>
        <end position="114"/>
    </location>
</feature>
<feature type="region of interest" description="Disordered" evidence="2">
    <location>
        <begin position="576"/>
        <end position="597"/>
    </location>
</feature>
<name>A0A0C3NVT4_PHLG1</name>
<feature type="region of interest" description="Disordered" evidence="2">
    <location>
        <begin position="463"/>
        <end position="524"/>
    </location>
</feature>
<feature type="region of interest" description="Disordered" evidence="2">
    <location>
        <begin position="46"/>
        <end position="311"/>
    </location>
</feature>
<feature type="compositionally biased region" description="Low complexity" evidence="2">
    <location>
        <begin position="487"/>
        <end position="512"/>
    </location>
</feature>
<keyword evidence="4" id="KW-1185">Reference proteome</keyword>
<feature type="compositionally biased region" description="Polar residues" evidence="2">
    <location>
        <begin position="121"/>
        <end position="130"/>
    </location>
</feature>
<dbReference type="PANTHER" id="PTHR24216:SF65">
    <property type="entry name" value="PAXILLIN-LIKE PROTEIN 1"/>
    <property type="match status" value="1"/>
</dbReference>
<feature type="compositionally biased region" description="Polar residues" evidence="2">
    <location>
        <begin position="163"/>
        <end position="174"/>
    </location>
</feature>
<feature type="compositionally biased region" description="Polar residues" evidence="2">
    <location>
        <begin position="296"/>
        <end position="308"/>
    </location>
</feature>
<dbReference type="STRING" id="745531.A0A0C3NVT4"/>
<dbReference type="AlphaFoldDB" id="A0A0C3NVT4"/>
<reference evidence="3 4" key="1">
    <citation type="journal article" date="2014" name="PLoS Genet.">
        <title>Analysis of the Phlebiopsis gigantea genome, transcriptome and secretome provides insight into its pioneer colonization strategies of wood.</title>
        <authorList>
            <person name="Hori C."/>
            <person name="Ishida T."/>
            <person name="Igarashi K."/>
            <person name="Samejima M."/>
            <person name="Suzuki H."/>
            <person name="Master E."/>
            <person name="Ferreira P."/>
            <person name="Ruiz-Duenas F.J."/>
            <person name="Held B."/>
            <person name="Canessa P."/>
            <person name="Larrondo L.F."/>
            <person name="Schmoll M."/>
            <person name="Druzhinina I.S."/>
            <person name="Kubicek C.P."/>
            <person name="Gaskell J.A."/>
            <person name="Kersten P."/>
            <person name="St John F."/>
            <person name="Glasner J."/>
            <person name="Sabat G."/>
            <person name="Splinter BonDurant S."/>
            <person name="Syed K."/>
            <person name="Yadav J."/>
            <person name="Mgbeahuruike A.C."/>
            <person name="Kovalchuk A."/>
            <person name="Asiegbu F.O."/>
            <person name="Lackner G."/>
            <person name="Hoffmeister D."/>
            <person name="Rencoret J."/>
            <person name="Gutierrez A."/>
            <person name="Sun H."/>
            <person name="Lindquist E."/>
            <person name="Barry K."/>
            <person name="Riley R."/>
            <person name="Grigoriev I.V."/>
            <person name="Henrissat B."/>
            <person name="Kues U."/>
            <person name="Berka R.M."/>
            <person name="Martinez A.T."/>
            <person name="Covert S.F."/>
            <person name="Blanchette R.A."/>
            <person name="Cullen D."/>
        </authorList>
    </citation>
    <scope>NUCLEOTIDE SEQUENCE [LARGE SCALE GENOMIC DNA]</scope>
    <source>
        <strain evidence="3 4">11061_1 CR5-6</strain>
    </source>
</reference>
<evidence type="ECO:0000313" key="3">
    <source>
        <dbReference type="EMBL" id="KIP09514.1"/>
    </source>
</evidence>
<protein>
    <submittedName>
        <fullName evidence="3">Uncharacterized protein</fullName>
    </submittedName>
</protein>
<organism evidence="3 4">
    <name type="scientific">Phlebiopsis gigantea (strain 11061_1 CR5-6)</name>
    <name type="common">White-rot fungus</name>
    <name type="synonym">Peniophora gigantea</name>
    <dbReference type="NCBI Taxonomy" id="745531"/>
    <lineage>
        <taxon>Eukaryota</taxon>
        <taxon>Fungi</taxon>
        <taxon>Dikarya</taxon>
        <taxon>Basidiomycota</taxon>
        <taxon>Agaricomycotina</taxon>
        <taxon>Agaricomycetes</taxon>
        <taxon>Polyporales</taxon>
        <taxon>Phanerochaetaceae</taxon>
        <taxon>Phlebiopsis</taxon>
    </lineage>
</organism>
<feature type="compositionally biased region" description="Polar residues" evidence="2">
    <location>
        <begin position="802"/>
        <end position="814"/>
    </location>
</feature>
<dbReference type="PANTHER" id="PTHR24216">
    <property type="entry name" value="PAXILLIN-RELATED"/>
    <property type="match status" value="1"/>
</dbReference>
<dbReference type="Proteomes" id="UP000053257">
    <property type="component" value="Unassembled WGS sequence"/>
</dbReference>
<evidence type="ECO:0000256" key="1">
    <source>
        <dbReference type="SAM" id="Coils"/>
    </source>
</evidence>
<dbReference type="EMBL" id="KN840465">
    <property type="protein sequence ID" value="KIP09514.1"/>
    <property type="molecule type" value="Genomic_DNA"/>
</dbReference>
<evidence type="ECO:0000313" key="4">
    <source>
        <dbReference type="Proteomes" id="UP000053257"/>
    </source>
</evidence>
<sequence length="854" mass="94088">MPYKQIPYRRCHWFENDGSPRTQKNGAKGCTHHSCHFIHPDEPEWWDAIKTRSDPPPAPARDADRNRDGDRYKDSRDLGARDRERHRDIDRARDKDRGRDTWDRERERDREGARSPRAASSGPNTPASTARDTRLLRTPILSSPAAAVSSTGSKNLPLGGSSPLKSASTSSVPTRNVPAPSLADRVRSPSLSRNTSAPTSVSYTREPGSSYGDRGGYRDRDKSPSTSSDAHSRAYRLRQNSAASATTTHSQVQALSSSQTISNPMPPPPPTLKLATPRSSTTLSPTATPSSPTVTGQNSATSATTQEPSRLEKAQLWVDRIKQLADAVQVRTQHVALERELVQLKALLTSRQHANLSDAARANLDKQVKTTEEQCTAKRSELNELVYKLASSQFWDASLTWSGFNADTSKGKGKERELGWDGPNVKGFKVEERFKELSTVVWQVRDGVTELYKMMAELQDTAGVGDRPSMTRIRPSEAMDVTDSAVQPTPSTRASSQPRSSSQPRASSLSLTAQRLPTPPRELESISDRLNAIDDRISDIENIMVQFDSDAITELEARMEERFQELNLSHIQSDDDRMAVDNEPPDTGQGTTGQRKTAAERLQYVEREMERAGEDLTGIAHEIAEIITNAQRTNDEVARLKKENQEMKERIAMLEQQSLESAETLKAFKAEMEALNTALQMFISRPTSPPPAPPPVFVPPPAEAFPDIETIMETVGPRLLQSIRQDIAPMFEDLKESVQEMTTKQNTQLAQNVMNKLQLTFKTVEVIYAWMNRTIAAQMPPPPAPAGSPAVMSPAQIPHGSGATNGVPNGTSMGNMPPPMTGSTSRIATPILTVRNEVPLHVPLQATPAKHVPQ</sequence>
<feature type="compositionally biased region" description="Polar residues" evidence="2">
    <location>
        <begin position="189"/>
        <end position="203"/>
    </location>
</feature>
<feature type="region of interest" description="Disordered" evidence="2">
    <location>
        <begin position="781"/>
        <end position="822"/>
    </location>
</feature>
<keyword evidence="1" id="KW-0175">Coiled coil</keyword>
<dbReference type="OrthoDB" id="2749714at2759"/>
<accession>A0A0C3NVT4</accession>
<dbReference type="HOGENOM" id="CLU_016818_0_0_1"/>